<evidence type="ECO:0000313" key="2">
    <source>
        <dbReference type="EMBL" id="ATG54710.1"/>
    </source>
</evidence>
<dbReference type="KEGG" id="bgg:CFK41_07980"/>
<dbReference type="GO" id="GO:0016811">
    <property type="term" value="F:hydrolase activity, acting on carbon-nitrogen (but not peptide) bonds, in linear amides"/>
    <property type="evidence" value="ECO:0007669"/>
    <property type="project" value="TreeGrafter"/>
</dbReference>
<dbReference type="PANTHER" id="PTHR12993:SF28">
    <property type="entry name" value="LMBE FAMILY PROTEIN"/>
    <property type="match status" value="1"/>
</dbReference>
<dbReference type="Gene3D" id="3.40.50.10320">
    <property type="entry name" value="LmbE-like"/>
    <property type="match status" value="1"/>
</dbReference>
<gene>
    <name evidence="2" type="ORF">CFK41_07980</name>
</gene>
<dbReference type="RefSeq" id="WP_096799175.1">
    <property type="nucleotide sequence ID" value="NZ_CP023564.1"/>
</dbReference>
<keyword evidence="1" id="KW-0862">Zinc</keyword>
<sequence length="254" mass="27433">MSGSLESSDSLETSDGTLLPALSEQDLRRVLCVVAHPDDMEYGTSAAVAAWTSAGIEVSYLLLTRGEAGMAEPPAVVGPLRETEQRRACARVGVSDLRYLHHPDGMLEGTLDLRRDIARVIRQVRPDLVLVANFEVEAYGGLNQADHRVAGLAAIDAARDAANPWVFRPLREDEGLEPWRTSILAIAGHPDPTHAKTVSAEHVEAAVDSLRDHEAYLAHVEGHPLPEELIPEVLRAGGEVAGSEHAVVLRVFTL</sequence>
<proteinExistence type="predicted"/>
<evidence type="ECO:0000256" key="1">
    <source>
        <dbReference type="ARBA" id="ARBA00022833"/>
    </source>
</evidence>
<dbReference type="SUPFAM" id="SSF102588">
    <property type="entry name" value="LmbE-like"/>
    <property type="match status" value="1"/>
</dbReference>
<dbReference type="Proteomes" id="UP000217889">
    <property type="component" value="Chromosome"/>
</dbReference>
<dbReference type="PANTHER" id="PTHR12993">
    <property type="entry name" value="N-ACETYLGLUCOSAMINYL-PHOSPHATIDYLINOSITOL DE-N-ACETYLASE-RELATED"/>
    <property type="match status" value="1"/>
</dbReference>
<accession>A0A291GWW5</accession>
<reference evidence="2 3" key="1">
    <citation type="journal article" date="2014" name="Int. J. Syst. Evol. Microbiol.">
        <title>Brachybacterium ginsengisoli sp. nov., isolated from soil of a ginseng field.</title>
        <authorList>
            <person name="Hoang V.A."/>
            <person name="Kim Y.J."/>
            <person name="Nguyen N.L."/>
            <person name="Yang D.C."/>
        </authorList>
    </citation>
    <scope>NUCLEOTIDE SEQUENCE [LARGE SCALE GENOMIC DNA]</scope>
    <source>
        <strain evidence="2 3">DCY80</strain>
    </source>
</reference>
<organism evidence="2 3">
    <name type="scientific">Brachybacterium ginsengisoli</name>
    <dbReference type="NCBI Taxonomy" id="1331682"/>
    <lineage>
        <taxon>Bacteria</taxon>
        <taxon>Bacillati</taxon>
        <taxon>Actinomycetota</taxon>
        <taxon>Actinomycetes</taxon>
        <taxon>Micrococcales</taxon>
        <taxon>Dermabacteraceae</taxon>
        <taxon>Brachybacterium</taxon>
    </lineage>
</organism>
<evidence type="ECO:0000313" key="3">
    <source>
        <dbReference type="Proteomes" id="UP000217889"/>
    </source>
</evidence>
<dbReference type="GO" id="GO:0016137">
    <property type="term" value="P:glycoside metabolic process"/>
    <property type="evidence" value="ECO:0007669"/>
    <property type="project" value="UniProtKB-ARBA"/>
</dbReference>
<keyword evidence="3" id="KW-1185">Reference proteome</keyword>
<dbReference type="InterPro" id="IPR003737">
    <property type="entry name" value="GlcNAc_PI_deacetylase-related"/>
</dbReference>
<dbReference type="OrthoDB" id="3514174at2"/>
<dbReference type="AlphaFoldDB" id="A0A291GWW5"/>
<name>A0A291GWW5_9MICO</name>
<dbReference type="InterPro" id="IPR024078">
    <property type="entry name" value="LmbE-like_dom_sf"/>
</dbReference>
<protein>
    <submittedName>
        <fullName evidence="2">GlcNAc-PI de-N-acetylase</fullName>
    </submittedName>
</protein>
<dbReference type="EMBL" id="CP023564">
    <property type="protein sequence ID" value="ATG54710.1"/>
    <property type="molecule type" value="Genomic_DNA"/>
</dbReference>
<dbReference type="Pfam" id="PF02585">
    <property type="entry name" value="PIG-L"/>
    <property type="match status" value="1"/>
</dbReference>